<evidence type="ECO:0000313" key="2">
    <source>
        <dbReference type="RefSeq" id="XP_016443876.1"/>
    </source>
</evidence>
<feature type="domain" description="Retrotransposon Copia-like N-terminal" evidence="1">
    <location>
        <begin position="35"/>
        <end position="82"/>
    </location>
</feature>
<dbReference type="Pfam" id="PF14244">
    <property type="entry name" value="Retrotran_gag_3"/>
    <property type="match status" value="1"/>
</dbReference>
<dbReference type="OrthoDB" id="5544992at2759"/>
<reference evidence="2" key="1">
    <citation type="submission" date="2025-08" db="UniProtKB">
        <authorList>
            <consortium name="RefSeq"/>
        </authorList>
    </citation>
    <scope>IDENTIFICATION</scope>
</reference>
<dbReference type="OMA" id="CKTHKTI"/>
<organism evidence="2">
    <name type="scientific">Nicotiana tabacum</name>
    <name type="common">Common tobacco</name>
    <dbReference type="NCBI Taxonomy" id="4097"/>
    <lineage>
        <taxon>Eukaryota</taxon>
        <taxon>Viridiplantae</taxon>
        <taxon>Streptophyta</taxon>
        <taxon>Embryophyta</taxon>
        <taxon>Tracheophyta</taxon>
        <taxon>Spermatophyta</taxon>
        <taxon>Magnoliopsida</taxon>
        <taxon>eudicotyledons</taxon>
        <taxon>Gunneridae</taxon>
        <taxon>Pentapetalae</taxon>
        <taxon>asterids</taxon>
        <taxon>lamiids</taxon>
        <taxon>Solanales</taxon>
        <taxon>Solanaceae</taxon>
        <taxon>Nicotianoideae</taxon>
        <taxon>Nicotianeae</taxon>
        <taxon>Nicotiana</taxon>
    </lineage>
</organism>
<protein>
    <recommendedName>
        <fullName evidence="1">Retrotransposon Copia-like N-terminal domain-containing protein</fullName>
    </recommendedName>
</protein>
<dbReference type="PaxDb" id="4097-A0A1S3XVA4"/>
<dbReference type="InterPro" id="IPR029472">
    <property type="entry name" value="Copia-like_N"/>
</dbReference>
<accession>A0A1S3XVA4</accession>
<sequence>MVILDENEHSSGLEANLSAGGGQSGVDLSSPFYMHPLDNPDAMLVSVPFSGVGYRSWRRSMLHAISVKNNVGFINGECKRPDPESQKFRLWERCDDMVASWILNSLSKEIADSVEYVNDATELWKELEDRYDQTNGTKLYQIQKEINDMSQGSLDITGYYTKMKKLWEELSNLSAKNQCTCHCTCRAKWSMHKAEQDIRLI</sequence>
<dbReference type="AlphaFoldDB" id="A0A1S3XVA4"/>
<proteinExistence type="predicted"/>
<dbReference type="PANTHER" id="PTHR37610">
    <property type="entry name" value="CCHC-TYPE DOMAIN-CONTAINING PROTEIN"/>
    <property type="match status" value="1"/>
</dbReference>
<gene>
    <name evidence="2" type="primary">LOC107769188</name>
</gene>
<name>A0A1S3XVA4_TOBAC</name>
<dbReference type="KEGG" id="nta:107769188"/>
<dbReference type="PANTHER" id="PTHR37610:SF40">
    <property type="entry name" value="OS01G0909600 PROTEIN"/>
    <property type="match status" value="1"/>
</dbReference>
<evidence type="ECO:0000259" key="1">
    <source>
        <dbReference type="Pfam" id="PF14244"/>
    </source>
</evidence>
<dbReference type="RefSeq" id="XP_016443876.1">
    <property type="nucleotide sequence ID" value="XM_016588390.1"/>
</dbReference>